<dbReference type="Proteomes" id="UP000003688">
    <property type="component" value="Unassembled WGS sequence"/>
</dbReference>
<dbReference type="InterPro" id="IPR036509">
    <property type="entry name" value="Met_Sox_Rdtase_MsrA_sf"/>
</dbReference>
<dbReference type="AlphaFoldDB" id="B9XEA2"/>
<keyword evidence="8" id="KW-1185">Reference proteome</keyword>
<protein>
    <recommendedName>
        <fullName evidence="4">Peptide methionine sulfoxide reductase MsrA</fullName>
        <shortName evidence="4">Protein-methionine-S-oxide reductase</shortName>
        <ecNumber evidence="4">1.8.4.11</ecNumber>
    </recommendedName>
    <alternativeName>
        <fullName evidence="4">Peptide-methionine (S)-S-oxide reductase</fullName>
        <shortName evidence="4">Peptide Met(O) reductase</shortName>
    </alternativeName>
</protein>
<reference evidence="7 8" key="1">
    <citation type="journal article" date="2011" name="J. Bacteriol.">
        <title>Genome sequence of 'Pedosphaera parvula' Ellin514, an aerobic Verrucomicrobial isolate from pasture soil.</title>
        <authorList>
            <person name="Kant R."/>
            <person name="van Passel M.W."/>
            <person name="Sangwan P."/>
            <person name="Palva A."/>
            <person name="Lucas S."/>
            <person name="Copeland A."/>
            <person name="Lapidus A."/>
            <person name="Glavina Del Rio T."/>
            <person name="Dalin E."/>
            <person name="Tice H."/>
            <person name="Bruce D."/>
            <person name="Goodwin L."/>
            <person name="Pitluck S."/>
            <person name="Chertkov O."/>
            <person name="Larimer F.W."/>
            <person name="Land M.L."/>
            <person name="Hauser L."/>
            <person name="Brettin T.S."/>
            <person name="Detter J.C."/>
            <person name="Han S."/>
            <person name="de Vos W.M."/>
            <person name="Janssen P.H."/>
            <person name="Smidt H."/>
        </authorList>
    </citation>
    <scope>NUCLEOTIDE SEQUENCE [LARGE SCALE GENOMIC DNA]</scope>
    <source>
        <strain evidence="7 8">Ellin514</strain>
    </source>
</reference>
<dbReference type="Pfam" id="PF01625">
    <property type="entry name" value="PMSR"/>
    <property type="match status" value="1"/>
</dbReference>
<keyword evidence="1 4" id="KW-0560">Oxidoreductase</keyword>
<gene>
    <name evidence="4" type="primary">msrA</name>
    <name evidence="7" type="ORF">Cflav_PD4656</name>
</gene>
<feature type="active site" evidence="4">
    <location>
        <position position="52"/>
    </location>
</feature>
<evidence type="ECO:0000256" key="4">
    <source>
        <dbReference type="HAMAP-Rule" id="MF_01401"/>
    </source>
</evidence>
<dbReference type="EC" id="1.8.4.11" evidence="4"/>
<feature type="domain" description="Peptide methionine sulphoxide reductase MsrA" evidence="6">
    <location>
        <begin position="46"/>
        <end position="197"/>
    </location>
</feature>
<sequence length="211" mass="23517" precursor="true">MKYFILLLTAFSFLVINCAADEPKSAQTKTNMSATTPKIPEGAESITLGAGCFWCTEAVFQQIPGVISVTSGYMGGETKNPTYEQICTGKTGHAEVSRVVFDPKKTSLEKILQVFWNAHDPTSLNRQGGDIGTQYRSAIFYNTDAQKQVAEKSKAEAGKEFTKPIVTEITKAQEFYSAEDYHQDYYRLNKNRNPYCQMVIAPKLKKLGLKN</sequence>
<evidence type="ECO:0000256" key="1">
    <source>
        <dbReference type="ARBA" id="ARBA00023002"/>
    </source>
</evidence>
<feature type="chain" id="PRO_5002894710" description="Peptide methionine sulfoxide reductase MsrA" evidence="5">
    <location>
        <begin position="20"/>
        <end position="211"/>
    </location>
</feature>
<organism evidence="7 8">
    <name type="scientific">Pedosphaera parvula (strain Ellin514)</name>
    <dbReference type="NCBI Taxonomy" id="320771"/>
    <lineage>
        <taxon>Bacteria</taxon>
        <taxon>Pseudomonadati</taxon>
        <taxon>Verrucomicrobiota</taxon>
        <taxon>Pedosphaerae</taxon>
        <taxon>Pedosphaerales</taxon>
        <taxon>Pedosphaeraceae</taxon>
        <taxon>Pedosphaera</taxon>
    </lineage>
</organism>
<comment type="caution">
    <text evidence="7">The sequence shown here is derived from an EMBL/GenBank/DDBJ whole genome shotgun (WGS) entry which is preliminary data.</text>
</comment>
<evidence type="ECO:0000256" key="5">
    <source>
        <dbReference type="SAM" id="SignalP"/>
    </source>
</evidence>
<accession>B9XEA2</accession>
<dbReference type="InterPro" id="IPR002569">
    <property type="entry name" value="Met_Sox_Rdtase_MsrA_dom"/>
</dbReference>
<dbReference type="RefSeq" id="WP_007414150.1">
    <property type="nucleotide sequence ID" value="NZ_ABOX02000007.1"/>
</dbReference>
<feature type="signal peptide" evidence="5">
    <location>
        <begin position="1"/>
        <end position="19"/>
    </location>
</feature>
<dbReference type="Gene3D" id="3.30.1060.10">
    <property type="entry name" value="Peptide methionine sulphoxide reductase MsrA"/>
    <property type="match status" value="1"/>
</dbReference>
<dbReference type="NCBIfam" id="TIGR00401">
    <property type="entry name" value="msrA"/>
    <property type="match status" value="1"/>
</dbReference>
<dbReference type="GO" id="GO:0008113">
    <property type="term" value="F:peptide-methionine (S)-S-oxide reductase activity"/>
    <property type="evidence" value="ECO:0007669"/>
    <property type="project" value="UniProtKB-UniRule"/>
</dbReference>
<evidence type="ECO:0000313" key="8">
    <source>
        <dbReference type="Proteomes" id="UP000003688"/>
    </source>
</evidence>
<dbReference type="GO" id="GO:0033744">
    <property type="term" value="F:L-methionine:thioredoxin-disulfide S-oxidoreductase activity"/>
    <property type="evidence" value="ECO:0007669"/>
    <property type="project" value="RHEA"/>
</dbReference>
<dbReference type="PANTHER" id="PTHR43774:SF1">
    <property type="entry name" value="PEPTIDE METHIONINE SULFOXIDE REDUCTASE MSRA 2"/>
    <property type="match status" value="1"/>
</dbReference>
<evidence type="ECO:0000256" key="2">
    <source>
        <dbReference type="ARBA" id="ARBA00047806"/>
    </source>
</evidence>
<dbReference type="PANTHER" id="PTHR43774">
    <property type="entry name" value="PEPTIDE METHIONINE SULFOXIDE REDUCTASE"/>
    <property type="match status" value="1"/>
</dbReference>
<proteinExistence type="inferred from homology"/>
<evidence type="ECO:0000256" key="3">
    <source>
        <dbReference type="ARBA" id="ARBA00048782"/>
    </source>
</evidence>
<dbReference type="OrthoDB" id="4174719at2"/>
<dbReference type="EMBL" id="ABOX02000007">
    <property type="protein sequence ID" value="EEF61993.1"/>
    <property type="molecule type" value="Genomic_DNA"/>
</dbReference>
<dbReference type="STRING" id="320771.Cflav_PD4656"/>
<evidence type="ECO:0000259" key="6">
    <source>
        <dbReference type="Pfam" id="PF01625"/>
    </source>
</evidence>
<dbReference type="HAMAP" id="MF_01401">
    <property type="entry name" value="MsrA"/>
    <property type="match status" value="1"/>
</dbReference>
<comment type="function">
    <text evidence="4">Has an important function as a repair enzyme for proteins that have been inactivated by oxidation. Catalyzes the reversible oxidation-reduction of methionine sulfoxide in proteins to methionine.</text>
</comment>
<evidence type="ECO:0000313" key="7">
    <source>
        <dbReference type="EMBL" id="EEF61993.1"/>
    </source>
</evidence>
<comment type="similarity">
    <text evidence="4">Belongs to the MsrA Met sulfoxide reductase family.</text>
</comment>
<keyword evidence="5" id="KW-0732">Signal</keyword>
<comment type="catalytic activity">
    <reaction evidence="2 4">
        <text>L-methionyl-[protein] + [thioredoxin]-disulfide + H2O = L-methionyl-(S)-S-oxide-[protein] + [thioredoxin]-dithiol</text>
        <dbReference type="Rhea" id="RHEA:14217"/>
        <dbReference type="Rhea" id="RHEA-COMP:10698"/>
        <dbReference type="Rhea" id="RHEA-COMP:10700"/>
        <dbReference type="Rhea" id="RHEA-COMP:12313"/>
        <dbReference type="Rhea" id="RHEA-COMP:12315"/>
        <dbReference type="ChEBI" id="CHEBI:15377"/>
        <dbReference type="ChEBI" id="CHEBI:16044"/>
        <dbReference type="ChEBI" id="CHEBI:29950"/>
        <dbReference type="ChEBI" id="CHEBI:44120"/>
        <dbReference type="ChEBI" id="CHEBI:50058"/>
        <dbReference type="EC" id="1.8.4.11"/>
    </reaction>
</comment>
<name>B9XEA2_PEDPL</name>
<dbReference type="SUPFAM" id="SSF55068">
    <property type="entry name" value="Peptide methionine sulfoxide reductase"/>
    <property type="match status" value="1"/>
</dbReference>
<comment type="catalytic activity">
    <reaction evidence="3 4">
        <text>[thioredoxin]-disulfide + L-methionine + H2O = L-methionine (S)-S-oxide + [thioredoxin]-dithiol</text>
        <dbReference type="Rhea" id="RHEA:19993"/>
        <dbReference type="Rhea" id="RHEA-COMP:10698"/>
        <dbReference type="Rhea" id="RHEA-COMP:10700"/>
        <dbReference type="ChEBI" id="CHEBI:15377"/>
        <dbReference type="ChEBI" id="CHEBI:29950"/>
        <dbReference type="ChEBI" id="CHEBI:50058"/>
        <dbReference type="ChEBI" id="CHEBI:57844"/>
        <dbReference type="ChEBI" id="CHEBI:58772"/>
        <dbReference type="EC" id="1.8.4.11"/>
    </reaction>
</comment>